<dbReference type="Pfam" id="PF00994">
    <property type="entry name" value="MoCF_biosynth"/>
    <property type="match status" value="1"/>
</dbReference>
<dbReference type="InterPro" id="IPR038987">
    <property type="entry name" value="MoeA-like"/>
</dbReference>
<dbReference type="InterPro" id="IPR036135">
    <property type="entry name" value="MoeA_linker/N_sf"/>
</dbReference>
<dbReference type="EMBL" id="QGMZ01000005">
    <property type="protein sequence ID" value="PWR76032.1"/>
    <property type="molecule type" value="Genomic_DNA"/>
</dbReference>
<feature type="domain" description="MoaB/Mog" evidence="1">
    <location>
        <begin position="168"/>
        <end position="306"/>
    </location>
</feature>
<dbReference type="GO" id="GO:0005829">
    <property type="term" value="C:cytosol"/>
    <property type="evidence" value="ECO:0007669"/>
    <property type="project" value="TreeGrafter"/>
</dbReference>
<sequence>MSRYLTLIPYLAAQKILKNSAKPKYQVKTILVTESSGLVTYEPVFSRLTVPPGAISQRDGYAANCSETLEATDKNPVRLEKYSWVHTGSPLPDGYDCVIMQEDTRTDNSGVISIIKPARPGQHIQKKGSEIHTGKMILPAGHRINPEDIGAMVGYGITSVQVKSMVAGLIPTGDELKEPCIAPGPGEVIASNSPMMAAYLKELGITSISYPIVPDDPEKIREAIEVAVRECSFVIISGGSSTGIRDHTSRVLGEIGGILYHGVAIKPGKSTLAAIVDEIPVFGLPGTPGGALAVLRELILPWLSDSGHPVPIPHSIEVTLAESVPSELGTDDFVQMVVGRVHDRYCAALVPRGGGQMASVKSNGILHIPRNCEGWKEDKTGIIELTRLFPHPDNILLFTGETDPILDFLDQFLRSFQMELFARKTSWETTLISMKNRKFHGGVVARPRVKGRYLSVDHSLLSEEVKTITLAEREYILASRELFHPETMKGKSCPTLLENSFLSAFMQEYFLAHDIDITQVSSITPVCVNEQDIVYKIRSGEIEFGPCPAFQASEYDLVGPVIGCISIDLMIREEDIASDQMKRIIDLLSSDEWKDTVCLIPGYSSKRSGQISSFP</sequence>
<proteinExistence type="predicted"/>
<protein>
    <recommendedName>
        <fullName evidence="1">MoaB/Mog domain-containing protein</fullName>
    </recommendedName>
</protein>
<dbReference type="Pfam" id="PF03453">
    <property type="entry name" value="MoeA_N"/>
    <property type="match status" value="1"/>
</dbReference>
<dbReference type="GeneID" id="97608496"/>
<dbReference type="Gene3D" id="3.90.105.10">
    <property type="entry name" value="Molybdopterin biosynthesis moea protein, domain 2"/>
    <property type="match status" value="1"/>
</dbReference>
<dbReference type="GO" id="GO:0061599">
    <property type="term" value="F:molybdopterin molybdotransferase activity"/>
    <property type="evidence" value="ECO:0007669"/>
    <property type="project" value="TreeGrafter"/>
</dbReference>
<dbReference type="NCBIfam" id="TIGR00177">
    <property type="entry name" value="molyb_syn"/>
    <property type="match status" value="1"/>
</dbReference>
<comment type="caution">
    <text evidence="2">The sequence shown here is derived from an EMBL/GenBank/DDBJ whole genome shotgun (WGS) entry which is preliminary data.</text>
</comment>
<dbReference type="PANTHER" id="PTHR10192">
    <property type="entry name" value="MOLYBDOPTERIN BIOSYNTHESIS PROTEIN"/>
    <property type="match status" value="1"/>
</dbReference>
<evidence type="ECO:0000313" key="3">
    <source>
        <dbReference type="Proteomes" id="UP000245934"/>
    </source>
</evidence>
<dbReference type="Gene3D" id="2.40.340.10">
    <property type="entry name" value="MoeA, C-terminal, domain IV"/>
    <property type="match status" value="1"/>
</dbReference>
<dbReference type="RefSeq" id="WP_109939382.1">
    <property type="nucleotide sequence ID" value="NZ_CP176366.1"/>
</dbReference>
<organism evidence="2 3">
    <name type="scientific">Methanospirillum stamsii</name>
    <dbReference type="NCBI Taxonomy" id="1277351"/>
    <lineage>
        <taxon>Archaea</taxon>
        <taxon>Methanobacteriati</taxon>
        <taxon>Methanobacteriota</taxon>
        <taxon>Stenosarchaea group</taxon>
        <taxon>Methanomicrobia</taxon>
        <taxon>Methanomicrobiales</taxon>
        <taxon>Methanospirillaceae</taxon>
        <taxon>Methanospirillum</taxon>
    </lineage>
</organism>
<dbReference type="InterPro" id="IPR036425">
    <property type="entry name" value="MoaB/Mog-like_dom_sf"/>
</dbReference>
<reference evidence="2 3" key="1">
    <citation type="submission" date="2018-05" db="EMBL/GenBank/DDBJ databases">
        <title>Draft genome of Methanospirillum stamsii Pt1.</title>
        <authorList>
            <person name="Dueholm M.S."/>
            <person name="Nielsen P.H."/>
            <person name="Bakmann L.F."/>
            <person name="Otzen D.E."/>
        </authorList>
    </citation>
    <scope>NUCLEOTIDE SEQUENCE [LARGE SCALE GENOMIC DNA]</scope>
    <source>
        <strain evidence="2 3">Pt1</strain>
    </source>
</reference>
<accession>A0A2V2N7N3</accession>
<dbReference type="InterPro" id="IPR005110">
    <property type="entry name" value="MoeA_linker/N"/>
</dbReference>
<dbReference type="SMART" id="SM00852">
    <property type="entry name" value="MoCF_biosynth"/>
    <property type="match status" value="1"/>
</dbReference>
<evidence type="ECO:0000259" key="1">
    <source>
        <dbReference type="SMART" id="SM00852"/>
    </source>
</evidence>
<dbReference type="Gene3D" id="2.170.190.11">
    <property type="entry name" value="Molybdopterin biosynthesis moea protein, domain 3"/>
    <property type="match status" value="1"/>
</dbReference>
<dbReference type="SUPFAM" id="SSF53218">
    <property type="entry name" value="Molybdenum cofactor biosynthesis proteins"/>
    <property type="match status" value="1"/>
</dbReference>
<evidence type="ECO:0000313" key="2">
    <source>
        <dbReference type="EMBL" id="PWR76032.1"/>
    </source>
</evidence>
<name>A0A2V2N7N3_9EURY</name>
<dbReference type="InterPro" id="IPR036688">
    <property type="entry name" value="MoeA_C_domain_IV_sf"/>
</dbReference>
<dbReference type="Gene3D" id="3.40.980.10">
    <property type="entry name" value="MoaB/Mog-like domain"/>
    <property type="match status" value="1"/>
</dbReference>
<dbReference type="SUPFAM" id="SSF63882">
    <property type="entry name" value="MoeA N-terminal region -like"/>
    <property type="match status" value="1"/>
</dbReference>
<dbReference type="InterPro" id="IPR001453">
    <property type="entry name" value="MoaB/Mog_dom"/>
</dbReference>
<dbReference type="SUPFAM" id="SSF63867">
    <property type="entry name" value="MoeA C-terminal domain-like"/>
    <property type="match status" value="1"/>
</dbReference>
<gene>
    <name evidence="2" type="ORF">DLD82_01695</name>
</gene>
<dbReference type="PANTHER" id="PTHR10192:SF16">
    <property type="entry name" value="MOLYBDOPTERIN MOLYBDENUMTRANSFERASE"/>
    <property type="match status" value="1"/>
</dbReference>
<dbReference type="Proteomes" id="UP000245934">
    <property type="component" value="Unassembled WGS sequence"/>
</dbReference>
<dbReference type="GO" id="GO:0006777">
    <property type="term" value="P:Mo-molybdopterin cofactor biosynthetic process"/>
    <property type="evidence" value="ECO:0007669"/>
    <property type="project" value="TreeGrafter"/>
</dbReference>
<dbReference type="CDD" id="cd00887">
    <property type="entry name" value="MoeA"/>
    <property type="match status" value="1"/>
</dbReference>
<dbReference type="AlphaFoldDB" id="A0A2V2N7N3"/>
<keyword evidence="3" id="KW-1185">Reference proteome</keyword>
<dbReference type="OrthoDB" id="31371at2157"/>